<evidence type="ECO:0000256" key="11">
    <source>
        <dbReference type="SAM" id="Phobius"/>
    </source>
</evidence>
<keyword evidence="6 11" id="KW-0812">Transmembrane</keyword>
<dbReference type="Proteomes" id="UP000019460">
    <property type="component" value="Unassembled WGS sequence"/>
</dbReference>
<dbReference type="Pfam" id="PF12019">
    <property type="entry name" value="GspH"/>
    <property type="match status" value="1"/>
</dbReference>
<comment type="caution">
    <text evidence="13">The sequence shown here is derived from an EMBL/GenBank/DDBJ whole genome shotgun (WGS) entry which is preliminary data.</text>
</comment>
<comment type="subcellular location">
    <subcellularLocation>
        <location evidence="1">Cell inner membrane</location>
        <topology evidence="1">Single-pass membrane protein</topology>
    </subcellularLocation>
</comment>
<gene>
    <name evidence="13" type="ORF">D779_0956</name>
</gene>
<dbReference type="RefSeq" id="WP_052347909.1">
    <property type="nucleotide sequence ID" value="NZ_AONC01000020.1"/>
</dbReference>
<dbReference type="SUPFAM" id="SSF54523">
    <property type="entry name" value="Pili subunits"/>
    <property type="match status" value="1"/>
</dbReference>
<dbReference type="NCBIfam" id="TIGR02532">
    <property type="entry name" value="IV_pilin_GFxxxE"/>
    <property type="match status" value="1"/>
</dbReference>
<dbReference type="AlphaFoldDB" id="W9V8Y0"/>
<evidence type="ECO:0000256" key="6">
    <source>
        <dbReference type="ARBA" id="ARBA00022692"/>
    </source>
</evidence>
<keyword evidence="7 11" id="KW-1133">Transmembrane helix</keyword>
<dbReference type="EMBL" id="AONC01000020">
    <property type="protein sequence ID" value="EXJ15874.1"/>
    <property type="molecule type" value="Genomic_DNA"/>
</dbReference>
<dbReference type="OrthoDB" id="2313614at2"/>
<evidence type="ECO:0000256" key="8">
    <source>
        <dbReference type="ARBA" id="ARBA00023136"/>
    </source>
</evidence>
<evidence type="ECO:0000256" key="4">
    <source>
        <dbReference type="ARBA" id="ARBA00022481"/>
    </source>
</evidence>
<organism evidence="13 14">
    <name type="scientific">Imhoffiella purpurea</name>
    <dbReference type="NCBI Taxonomy" id="1249627"/>
    <lineage>
        <taxon>Bacteria</taxon>
        <taxon>Pseudomonadati</taxon>
        <taxon>Pseudomonadota</taxon>
        <taxon>Gammaproteobacteria</taxon>
        <taxon>Chromatiales</taxon>
        <taxon>Chromatiaceae</taxon>
        <taxon>Imhoffiella</taxon>
    </lineage>
</organism>
<dbReference type="GO" id="GO:0005886">
    <property type="term" value="C:plasma membrane"/>
    <property type="evidence" value="ECO:0007669"/>
    <property type="project" value="UniProtKB-SubCell"/>
</dbReference>
<keyword evidence="14" id="KW-1185">Reference proteome</keyword>
<dbReference type="STRING" id="1249627.D779_0956"/>
<keyword evidence="8 11" id="KW-0472">Membrane</keyword>
<reference evidence="13 14" key="1">
    <citation type="submission" date="2012-11" db="EMBL/GenBank/DDBJ databases">
        <title>Genome assembly of Thiorhodococcus sp. AK35.</title>
        <authorList>
            <person name="Nupur N."/>
            <person name="Khatri I."/>
            <person name="Subramanian S."/>
            <person name="Pinnaka A."/>
        </authorList>
    </citation>
    <scope>NUCLEOTIDE SEQUENCE [LARGE SCALE GENOMIC DNA]</scope>
    <source>
        <strain evidence="13 14">AK35</strain>
    </source>
</reference>
<dbReference type="GO" id="GO:0015627">
    <property type="term" value="C:type II protein secretion system complex"/>
    <property type="evidence" value="ECO:0007669"/>
    <property type="project" value="InterPro"/>
</dbReference>
<evidence type="ECO:0000256" key="5">
    <source>
        <dbReference type="ARBA" id="ARBA00022519"/>
    </source>
</evidence>
<evidence type="ECO:0000256" key="1">
    <source>
        <dbReference type="ARBA" id="ARBA00004377"/>
    </source>
</evidence>
<dbReference type="GO" id="GO:0015628">
    <property type="term" value="P:protein secretion by the type II secretion system"/>
    <property type="evidence" value="ECO:0007669"/>
    <property type="project" value="InterPro"/>
</dbReference>
<evidence type="ECO:0000256" key="9">
    <source>
        <dbReference type="ARBA" id="ARBA00025772"/>
    </source>
</evidence>
<accession>W9V8Y0</accession>
<dbReference type="InterPro" id="IPR022346">
    <property type="entry name" value="T2SS_GspH"/>
</dbReference>
<keyword evidence="3" id="KW-1003">Cell membrane</keyword>
<comment type="similarity">
    <text evidence="9">Belongs to the GSP H family.</text>
</comment>
<dbReference type="eggNOG" id="COG4970">
    <property type="taxonomic scope" value="Bacteria"/>
</dbReference>
<evidence type="ECO:0000256" key="10">
    <source>
        <dbReference type="ARBA" id="ARBA00030775"/>
    </source>
</evidence>
<dbReference type="InterPro" id="IPR012902">
    <property type="entry name" value="N_methyl_site"/>
</dbReference>
<sequence>MPISPSHQAGSLWLNHRMRAHFLAGLRRRSLAGFTLVELVVTIAIAAILLTIGVPSFQSVIRTNRVAALTNDLSTALQLARSEAVTRGKQVTVCKSDDIYDSAPSCNTNANWQDGWLVFVDDDRNGSWDSGELQLRVGQPAITTAVITSSENFANYISFTQTGQTMGSSSTADGSFVICVAPEQRTIELNKIGRLAIQKGTCT</sequence>
<dbReference type="Pfam" id="PF07963">
    <property type="entry name" value="N_methyl"/>
    <property type="match status" value="1"/>
</dbReference>
<evidence type="ECO:0000259" key="12">
    <source>
        <dbReference type="Pfam" id="PF12019"/>
    </source>
</evidence>
<proteinExistence type="inferred from homology"/>
<protein>
    <recommendedName>
        <fullName evidence="2">Type II secretion system protein H</fullName>
    </recommendedName>
    <alternativeName>
        <fullName evidence="10">General secretion pathway protein H</fullName>
    </alternativeName>
</protein>
<evidence type="ECO:0000256" key="3">
    <source>
        <dbReference type="ARBA" id="ARBA00022475"/>
    </source>
</evidence>
<keyword evidence="5" id="KW-0997">Cell inner membrane</keyword>
<name>W9V8Y0_9GAMM</name>
<feature type="transmembrane region" description="Helical" evidence="11">
    <location>
        <begin position="31"/>
        <end position="54"/>
    </location>
</feature>
<keyword evidence="4" id="KW-0488">Methylation</keyword>
<dbReference type="Gene3D" id="3.55.40.10">
    <property type="entry name" value="minor pseudopilin epsh domain"/>
    <property type="match status" value="1"/>
</dbReference>
<feature type="domain" description="General secretion pathway GspH" evidence="12">
    <location>
        <begin position="70"/>
        <end position="192"/>
    </location>
</feature>
<evidence type="ECO:0000313" key="14">
    <source>
        <dbReference type="Proteomes" id="UP000019460"/>
    </source>
</evidence>
<evidence type="ECO:0000313" key="13">
    <source>
        <dbReference type="EMBL" id="EXJ15874.1"/>
    </source>
</evidence>
<evidence type="ECO:0000256" key="7">
    <source>
        <dbReference type="ARBA" id="ARBA00022989"/>
    </source>
</evidence>
<evidence type="ECO:0000256" key="2">
    <source>
        <dbReference type="ARBA" id="ARBA00021549"/>
    </source>
</evidence>
<dbReference type="InterPro" id="IPR045584">
    <property type="entry name" value="Pilin-like"/>
</dbReference>
<dbReference type="PROSITE" id="PS00409">
    <property type="entry name" value="PROKAR_NTER_METHYL"/>
    <property type="match status" value="1"/>
</dbReference>